<accession>A0A0L0EQ89</accession>
<dbReference type="Gene3D" id="3.30.1490.20">
    <property type="entry name" value="ATP-grasp fold, A domain"/>
    <property type="match status" value="1"/>
</dbReference>
<dbReference type="Pfam" id="PF02844">
    <property type="entry name" value="GARS_N"/>
    <property type="match status" value="1"/>
</dbReference>
<dbReference type="FunFam" id="3.30.470.20:FF:000031">
    <property type="entry name" value="Phosphoribosylamine--glycine ligase"/>
    <property type="match status" value="1"/>
</dbReference>
<protein>
    <recommendedName>
        <fullName evidence="5 17">Phosphoribosylamine--glycine ligase</fullName>
        <ecNumber evidence="4 17">6.3.4.13</ecNumber>
    </recommendedName>
    <alternativeName>
        <fullName evidence="16 17">GARS</fullName>
    </alternativeName>
    <alternativeName>
        <fullName evidence="14 17">Glycinamide ribonucleotide synthetase</fullName>
    </alternativeName>
    <alternativeName>
        <fullName evidence="15 17">Phosphoribosylglycinamide synthetase</fullName>
    </alternativeName>
</protein>
<dbReference type="InterPro" id="IPR020561">
    <property type="entry name" value="PRibGlycinamid_synth_ATP-grasp"/>
</dbReference>
<dbReference type="FunFam" id="3.90.600.10:FF:000001">
    <property type="entry name" value="Trifunctional purine biosynthetic protein adenosine-3"/>
    <property type="match status" value="1"/>
</dbReference>
<sequence length="427" mass="45289">MNILVIGSGGREHALAFKAAQNPSVKTVFVAPGNAGTALEPKLQNVAIGVEDIDALLAFAQDNKVELTIVGPEAPLVIGVVDRFREAGLAIFGPTQGAAQLEGSKSFTKDFLARHQIPTAAYQTFEEIEPALAYVKAQGAPIVVKADGLAAGKGVIVAMTEAEAEDAIRDMLAGNAFGDAGSRVVIEEFLEGEEASFIVMVDGKNVLPFATSQDHKRAYNGDEGPNTGGMGAYSPAPVVTAEIHQRIMDEVITPTVEGMAAEGHPYTGFLYAGLMIAADGTPKVIEYNCRFGDPETQPIMLRLQSDLVTLIEAANRQELDQTEIQFDPRAAVGVVLAAKGYPASYPKGDAISGLRVTYPEGEKVFHAGTKQDGDAVVTAGGRVLCATALGHTVTEAQKRAYALVQEINWDGVEYRTDIAYRAIAREQ</sequence>
<evidence type="ECO:0000256" key="8">
    <source>
        <dbReference type="ARBA" id="ARBA00022741"/>
    </source>
</evidence>
<evidence type="ECO:0000256" key="13">
    <source>
        <dbReference type="ARBA" id="ARBA00038345"/>
    </source>
</evidence>
<comment type="cofactor">
    <cofactor evidence="2">
        <name>Mg(2+)</name>
        <dbReference type="ChEBI" id="CHEBI:18420"/>
    </cofactor>
</comment>
<evidence type="ECO:0000256" key="1">
    <source>
        <dbReference type="ARBA" id="ARBA00001936"/>
    </source>
</evidence>
<evidence type="ECO:0000256" key="11">
    <source>
        <dbReference type="ARBA" id="ARBA00022842"/>
    </source>
</evidence>
<dbReference type="GO" id="GO:0005524">
    <property type="term" value="F:ATP binding"/>
    <property type="evidence" value="ECO:0007669"/>
    <property type="project" value="UniProtKB-UniRule"/>
</dbReference>
<keyword evidence="6 17" id="KW-0436">Ligase</keyword>
<dbReference type="FunFam" id="3.30.1490.20:FF:000006">
    <property type="entry name" value="phosphoribosylamine--glycine ligase, chloroplastic-like"/>
    <property type="match status" value="1"/>
</dbReference>
<dbReference type="GO" id="GO:0009113">
    <property type="term" value="P:purine nucleobase biosynthetic process"/>
    <property type="evidence" value="ECO:0007669"/>
    <property type="project" value="InterPro"/>
</dbReference>
<keyword evidence="10 18" id="KW-0067">ATP-binding</keyword>
<comment type="similarity">
    <text evidence="13 17">Belongs to the GARS family.</text>
</comment>
<evidence type="ECO:0000256" key="7">
    <source>
        <dbReference type="ARBA" id="ARBA00022723"/>
    </source>
</evidence>
<dbReference type="InterPro" id="IPR000115">
    <property type="entry name" value="PRibGlycinamide_synth"/>
</dbReference>
<dbReference type="SMART" id="SM01210">
    <property type="entry name" value="GARS_C"/>
    <property type="match status" value="1"/>
</dbReference>
<dbReference type="PROSITE" id="PS00184">
    <property type="entry name" value="GARS"/>
    <property type="match status" value="1"/>
</dbReference>
<reference evidence="21" key="1">
    <citation type="submission" date="2015-07" db="EMBL/GenBank/DDBJ databases">
        <title>Draft genome sequence of a Pseudoalteromonas rubra strain, OCN096, isolated from Kaneohe Bay, Oahu, Hawaii.</title>
        <authorList>
            <person name="Beurmann S."/>
            <person name="Ushijima B."/>
            <person name="Belcaid M."/>
            <person name="Callahan S.M."/>
            <person name="Aeby G.S."/>
        </authorList>
    </citation>
    <scope>NUCLEOTIDE SEQUENCE [LARGE SCALE GENOMIC DNA]</scope>
    <source>
        <strain evidence="21">OCN096</strain>
    </source>
</reference>
<dbReference type="GO" id="GO:0006189">
    <property type="term" value="P:'de novo' IMP biosynthetic process"/>
    <property type="evidence" value="ECO:0007669"/>
    <property type="project" value="UniProtKB-UniRule"/>
</dbReference>
<evidence type="ECO:0000256" key="15">
    <source>
        <dbReference type="ARBA" id="ARBA00042864"/>
    </source>
</evidence>
<dbReference type="NCBIfam" id="TIGR00877">
    <property type="entry name" value="purD"/>
    <property type="match status" value="1"/>
</dbReference>
<evidence type="ECO:0000256" key="4">
    <source>
        <dbReference type="ARBA" id="ARBA00013255"/>
    </source>
</evidence>
<comment type="cofactor">
    <cofactor evidence="1">
        <name>Mn(2+)</name>
        <dbReference type="ChEBI" id="CHEBI:29035"/>
    </cofactor>
</comment>
<dbReference type="AlphaFoldDB" id="A0A0L0EQ89"/>
<dbReference type="InterPro" id="IPR037123">
    <property type="entry name" value="PRibGlycinamide_synth_C_sf"/>
</dbReference>
<comment type="caution">
    <text evidence="20">The sequence shown here is derived from an EMBL/GenBank/DDBJ whole genome shotgun (WGS) entry which is preliminary data.</text>
</comment>
<name>A0A0L0EQ89_9GAMM</name>
<dbReference type="SUPFAM" id="SSF52440">
    <property type="entry name" value="PreATP-grasp domain"/>
    <property type="match status" value="1"/>
</dbReference>
<evidence type="ECO:0000256" key="2">
    <source>
        <dbReference type="ARBA" id="ARBA00001946"/>
    </source>
</evidence>
<dbReference type="SUPFAM" id="SSF51246">
    <property type="entry name" value="Rudiment single hybrid motif"/>
    <property type="match status" value="1"/>
</dbReference>
<dbReference type="Proteomes" id="UP000036850">
    <property type="component" value="Unassembled WGS sequence"/>
</dbReference>
<dbReference type="PANTHER" id="PTHR43472:SF1">
    <property type="entry name" value="PHOSPHORIBOSYLAMINE--GLYCINE LIGASE, CHLOROPLASTIC"/>
    <property type="match status" value="1"/>
</dbReference>
<evidence type="ECO:0000256" key="5">
    <source>
        <dbReference type="ARBA" id="ARBA00020605"/>
    </source>
</evidence>
<dbReference type="InterPro" id="IPR020562">
    <property type="entry name" value="PRibGlycinamide_synth_N"/>
</dbReference>
<dbReference type="Pfam" id="PF01071">
    <property type="entry name" value="GARS_A"/>
    <property type="match status" value="1"/>
</dbReference>
<evidence type="ECO:0000313" key="21">
    <source>
        <dbReference type="Proteomes" id="UP000036850"/>
    </source>
</evidence>
<dbReference type="PROSITE" id="PS50975">
    <property type="entry name" value="ATP_GRASP"/>
    <property type="match status" value="1"/>
</dbReference>
<evidence type="ECO:0000256" key="14">
    <source>
        <dbReference type="ARBA" id="ARBA00042242"/>
    </source>
</evidence>
<dbReference type="InterPro" id="IPR020559">
    <property type="entry name" value="PRibGlycinamide_synth_CS"/>
</dbReference>
<evidence type="ECO:0000256" key="6">
    <source>
        <dbReference type="ARBA" id="ARBA00022598"/>
    </source>
</evidence>
<evidence type="ECO:0000256" key="9">
    <source>
        <dbReference type="ARBA" id="ARBA00022755"/>
    </source>
</evidence>
<dbReference type="InterPro" id="IPR011761">
    <property type="entry name" value="ATP-grasp"/>
</dbReference>
<dbReference type="HAMAP" id="MF_00138">
    <property type="entry name" value="GARS"/>
    <property type="match status" value="1"/>
</dbReference>
<dbReference type="Gene3D" id="3.90.600.10">
    <property type="entry name" value="Phosphoribosylglycinamide synthetase, C-terminal domain"/>
    <property type="match status" value="1"/>
</dbReference>
<feature type="domain" description="ATP-grasp" evidence="19">
    <location>
        <begin position="109"/>
        <end position="316"/>
    </location>
</feature>
<evidence type="ECO:0000256" key="17">
    <source>
        <dbReference type="HAMAP-Rule" id="MF_00138"/>
    </source>
</evidence>
<dbReference type="Gene3D" id="3.30.470.20">
    <property type="entry name" value="ATP-grasp fold, B domain"/>
    <property type="match status" value="1"/>
</dbReference>
<dbReference type="EMBL" id="LFZX01000138">
    <property type="protein sequence ID" value="KNC66559.1"/>
    <property type="molecule type" value="Genomic_DNA"/>
</dbReference>
<dbReference type="PANTHER" id="PTHR43472">
    <property type="entry name" value="PHOSPHORIBOSYLAMINE--GLYCINE LIGASE"/>
    <property type="match status" value="1"/>
</dbReference>
<keyword evidence="8 18" id="KW-0547">Nucleotide-binding</keyword>
<dbReference type="GO" id="GO:0046872">
    <property type="term" value="F:metal ion binding"/>
    <property type="evidence" value="ECO:0007669"/>
    <property type="project" value="UniProtKB-KW"/>
</dbReference>
<dbReference type="InterPro" id="IPR016185">
    <property type="entry name" value="PreATP-grasp_dom_sf"/>
</dbReference>
<dbReference type="InterPro" id="IPR020560">
    <property type="entry name" value="PRibGlycinamide_synth_C-dom"/>
</dbReference>
<gene>
    <name evidence="17" type="primary">purD</name>
    <name evidence="20" type="ORF">AC626_16190</name>
</gene>
<dbReference type="InterPro" id="IPR011054">
    <property type="entry name" value="Rudment_hybrid_motif"/>
</dbReference>
<dbReference type="Pfam" id="PF02843">
    <property type="entry name" value="GARS_C"/>
    <property type="match status" value="1"/>
</dbReference>
<comment type="pathway">
    <text evidence="3 17">Purine metabolism; IMP biosynthesis via de novo pathway; N(1)-(5-phospho-D-ribosyl)glycinamide from 5-phospho-alpha-D-ribose 1-diphosphate: step 2/2.</text>
</comment>
<proteinExistence type="inferred from homology"/>
<organism evidence="20 21">
    <name type="scientific">Pseudoalteromonas rubra</name>
    <dbReference type="NCBI Taxonomy" id="43658"/>
    <lineage>
        <taxon>Bacteria</taxon>
        <taxon>Pseudomonadati</taxon>
        <taxon>Pseudomonadota</taxon>
        <taxon>Gammaproteobacteria</taxon>
        <taxon>Alteromonadales</taxon>
        <taxon>Pseudoalteromonadaceae</taxon>
        <taxon>Pseudoalteromonas</taxon>
    </lineage>
</organism>
<dbReference type="EC" id="6.3.4.13" evidence="4 17"/>
<keyword evidence="9 17" id="KW-0658">Purine biosynthesis</keyword>
<evidence type="ECO:0000256" key="10">
    <source>
        <dbReference type="ARBA" id="ARBA00022840"/>
    </source>
</evidence>
<keyword evidence="11" id="KW-0460">Magnesium</keyword>
<dbReference type="FunFam" id="3.40.50.20:FF:000006">
    <property type="entry name" value="Phosphoribosylamine--glycine ligase, chloroplastic"/>
    <property type="match status" value="1"/>
</dbReference>
<evidence type="ECO:0000313" key="20">
    <source>
        <dbReference type="EMBL" id="KNC66559.1"/>
    </source>
</evidence>
<keyword evidence="7" id="KW-0479">Metal-binding</keyword>
<evidence type="ECO:0000256" key="3">
    <source>
        <dbReference type="ARBA" id="ARBA00005174"/>
    </source>
</evidence>
<dbReference type="OrthoDB" id="9807240at2"/>
<keyword evidence="12" id="KW-0464">Manganese</keyword>
<dbReference type="SUPFAM" id="SSF56059">
    <property type="entry name" value="Glutathione synthetase ATP-binding domain-like"/>
    <property type="match status" value="1"/>
</dbReference>
<evidence type="ECO:0000259" key="19">
    <source>
        <dbReference type="PROSITE" id="PS50975"/>
    </source>
</evidence>
<dbReference type="SMART" id="SM01209">
    <property type="entry name" value="GARS_A"/>
    <property type="match status" value="1"/>
</dbReference>
<dbReference type="InterPro" id="IPR013815">
    <property type="entry name" value="ATP_grasp_subdomain_1"/>
</dbReference>
<dbReference type="PATRIC" id="fig|43658.6.peg.1226"/>
<comment type="catalytic activity">
    <reaction evidence="17">
        <text>5-phospho-beta-D-ribosylamine + glycine + ATP = N(1)-(5-phospho-beta-D-ribosyl)glycinamide + ADP + phosphate + H(+)</text>
        <dbReference type="Rhea" id="RHEA:17453"/>
        <dbReference type="ChEBI" id="CHEBI:15378"/>
        <dbReference type="ChEBI" id="CHEBI:30616"/>
        <dbReference type="ChEBI" id="CHEBI:43474"/>
        <dbReference type="ChEBI" id="CHEBI:57305"/>
        <dbReference type="ChEBI" id="CHEBI:58681"/>
        <dbReference type="ChEBI" id="CHEBI:143788"/>
        <dbReference type="ChEBI" id="CHEBI:456216"/>
        <dbReference type="EC" id="6.3.4.13"/>
    </reaction>
</comment>
<dbReference type="Gene3D" id="3.40.50.20">
    <property type="match status" value="1"/>
</dbReference>
<evidence type="ECO:0000256" key="12">
    <source>
        <dbReference type="ARBA" id="ARBA00023211"/>
    </source>
</evidence>
<dbReference type="UniPathway" id="UPA00074">
    <property type="reaction ID" value="UER00125"/>
</dbReference>
<evidence type="ECO:0000256" key="18">
    <source>
        <dbReference type="PROSITE-ProRule" id="PRU00409"/>
    </source>
</evidence>
<evidence type="ECO:0000256" key="16">
    <source>
        <dbReference type="ARBA" id="ARBA00079592"/>
    </source>
</evidence>
<dbReference type="GO" id="GO:0004637">
    <property type="term" value="F:phosphoribosylamine-glycine ligase activity"/>
    <property type="evidence" value="ECO:0007669"/>
    <property type="project" value="UniProtKB-UniRule"/>
</dbReference>